<dbReference type="EMBL" id="FNZQ01000001">
    <property type="protein sequence ID" value="SEK52398.1"/>
    <property type="molecule type" value="Genomic_DNA"/>
</dbReference>
<dbReference type="AlphaFoldDB" id="A0A1H7HQD9"/>
<dbReference type="CDD" id="cd11731">
    <property type="entry name" value="Lin1944_like_SDR_c"/>
    <property type="match status" value="1"/>
</dbReference>
<dbReference type="OrthoDB" id="9787486at2"/>
<dbReference type="RefSeq" id="WP_092759920.1">
    <property type="nucleotide sequence ID" value="NZ_FNZQ01000001.1"/>
</dbReference>
<dbReference type="PANTHER" id="PTHR43477">
    <property type="entry name" value="DIHYDROANTICAPSIN 7-DEHYDROGENASE"/>
    <property type="match status" value="1"/>
</dbReference>
<dbReference type="STRING" id="188906.SAMN04488526_0785"/>
<protein>
    <submittedName>
        <fullName evidence="3">dTDP-4-dehydrorhamnose reductase</fullName>
    </submittedName>
</protein>
<dbReference type="InterPro" id="IPR002347">
    <property type="entry name" value="SDR_fam"/>
</dbReference>
<keyword evidence="2" id="KW-0560">Oxidoreductase</keyword>
<evidence type="ECO:0000256" key="2">
    <source>
        <dbReference type="ARBA" id="ARBA00023002"/>
    </source>
</evidence>
<sequence>MRILVVGAAGDIGQVVCDELGQRHDLIRAGRSSGDVQVDLADAASVAAMYAKIGPPDAVISTTGDVHFAPVSQQTAQTFLDSLQQKVIGQVNLVLAGLDVVADGGSFTLTSGILDRVPIPMGSAAAMANGALGGFVRGAAGEMPRGLRINVVSPGLLEVSVPRYGAWFPGHVPVASDRVAQAFAFSVEGTATGQVITVD</sequence>
<dbReference type="PRINTS" id="PR00081">
    <property type="entry name" value="GDHRDH"/>
</dbReference>
<dbReference type="InterPro" id="IPR051122">
    <property type="entry name" value="SDR_DHRS6-like"/>
</dbReference>
<evidence type="ECO:0000256" key="1">
    <source>
        <dbReference type="ARBA" id="ARBA00006484"/>
    </source>
</evidence>
<dbReference type="Pfam" id="PF13561">
    <property type="entry name" value="adh_short_C2"/>
    <property type="match status" value="1"/>
</dbReference>
<dbReference type="GO" id="GO:0016491">
    <property type="term" value="F:oxidoreductase activity"/>
    <property type="evidence" value="ECO:0007669"/>
    <property type="project" value="UniProtKB-KW"/>
</dbReference>
<name>A0A1H7HQD9_9RHOB</name>
<dbReference type="Proteomes" id="UP000199283">
    <property type="component" value="Unassembled WGS sequence"/>
</dbReference>
<gene>
    <name evidence="3" type="ORF">SAMN04488526_0785</name>
</gene>
<organism evidence="3 4">
    <name type="scientific">Jannaschia helgolandensis</name>
    <dbReference type="NCBI Taxonomy" id="188906"/>
    <lineage>
        <taxon>Bacteria</taxon>
        <taxon>Pseudomonadati</taxon>
        <taxon>Pseudomonadota</taxon>
        <taxon>Alphaproteobacteria</taxon>
        <taxon>Rhodobacterales</taxon>
        <taxon>Roseobacteraceae</taxon>
        <taxon>Jannaschia</taxon>
    </lineage>
</organism>
<dbReference type="InterPro" id="IPR036291">
    <property type="entry name" value="NAD(P)-bd_dom_sf"/>
</dbReference>
<comment type="similarity">
    <text evidence="1">Belongs to the short-chain dehydrogenases/reductases (SDR) family.</text>
</comment>
<dbReference type="PANTHER" id="PTHR43477:SF1">
    <property type="entry name" value="DIHYDROANTICAPSIN 7-DEHYDROGENASE"/>
    <property type="match status" value="1"/>
</dbReference>
<keyword evidence="4" id="KW-1185">Reference proteome</keyword>
<accession>A0A1H7HQD9</accession>
<evidence type="ECO:0000313" key="3">
    <source>
        <dbReference type="EMBL" id="SEK52398.1"/>
    </source>
</evidence>
<reference evidence="3 4" key="1">
    <citation type="submission" date="2016-10" db="EMBL/GenBank/DDBJ databases">
        <authorList>
            <person name="de Groot N.N."/>
        </authorList>
    </citation>
    <scope>NUCLEOTIDE SEQUENCE [LARGE SCALE GENOMIC DNA]</scope>
    <source>
        <strain evidence="3 4">DSM 14858</strain>
    </source>
</reference>
<dbReference type="NCBIfam" id="NF005754">
    <property type="entry name" value="PRK07578.1"/>
    <property type="match status" value="1"/>
</dbReference>
<evidence type="ECO:0000313" key="4">
    <source>
        <dbReference type="Proteomes" id="UP000199283"/>
    </source>
</evidence>
<proteinExistence type="inferred from homology"/>
<dbReference type="SUPFAM" id="SSF51735">
    <property type="entry name" value="NAD(P)-binding Rossmann-fold domains"/>
    <property type="match status" value="1"/>
</dbReference>
<dbReference type="Gene3D" id="3.40.50.720">
    <property type="entry name" value="NAD(P)-binding Rossmann-like Domain"/>
    <property type="match status" value="1"/>
</dbReference>